<sequence length="140" mass="15060">MQVQQLMTRDVELVSPDTPIEEAAKRMRNSDVGALPVGADDRLVGMVSDRDIAVRGVAAGRTDATVGDIVSDGILYCFDDEEVERAANLMGEHQIRRLPVLNRDKRLVGIVSLGDISRRDDDSAGVALADVSAGSRSPRS</sequence>
<dbReference type="PANTHER" id="PTHR43080">
    <property type="entry name" value="CBS DOMAIN-CONTAINING PROTEIN CBSX3, MITOCHONDRIAL"/>
    <property type="match status" value="1"/>
</dbReference>
<dbReference type="RefSeq" id="WP_313915639.1">
    <property type="nucleotide sequence ID" value="NZ_CP135076.1"/>
</dbReference>
<evidence type="ECO:0000313" key="5">
    <source>
        <dbReference type="Proteomes" id="UP001302249"/>
    </source>
</evidence>
<accession>A0ABZ0B9R7</accession>
<evidence type="ECO:0000256" key="2">
    <source>
        <dbReference type="PROSITE-ProRule" id="PRU00703"/>
    </source>
</evidence>
<dbReference type="InterPro" id="IPR000644">
    <property type="entry name" value="CBS_dom"/>
</dbReference>
<gene>
    <name evidence="4" type="ORF">RPR59_00720</name>
</gene>
<dbReference type="CDD" id="cd04622">
    <property type="entry name" value="CBS_pair_HRP1_like"/>
    <property type="match status" value="1"/>
</dbReference>
<evidence type="ECO:0000256" key="1">
    <source>
        <dbReference type="ARBA" id="ARBA00023122"/>
    </source>
</evidence>
<keyword evidence="5" id="KW-1185">Reference proteome</keyword>
<protein>
    <submittedName>
        <fullName evidence="4">CBS domain-containing protein</fullName>
    </submittedName>
</protein>
<evidence type="ECO:0000313" key="4">
    <source>
        <dbReference type="EMBL" id="WNO53815.1"/>
    </source>
</evidence>
<dbReference type="Gene3D" id="3.10.580.10">
    <property type="entry name" value="CBS-domain"/>
    <property type="match status" value="1"/>
</dbReference>
<organism evidence="4 5">
    <name type="scientific">Stakelama saccharophila</name>
    <dbReference type="NCBI Taxonomy" id="3075605"/>
    <lineage>
        <taxon>Bacteria</taxon>
        <taxon>Pseudomonadati</taxon>
        <taxon>Pseudomonadota</taxon>
        <taxon>Alphaproteobacteria</taxon>
        <taxon>Sphingomonadales</taxon>
        <taxon>Sphingomonadaceae</taxon>
        <taxon>Stakelama</taxon>
    </lineage>
</organism>
<dbReference type="Proteomes" id="UP001302249">
    <property type="component" value="Chromosome"/>
</dbReference>
<dbReference type="Pfam" id="PF00571">
    <property type="entry name" value="CBS"/>
    <property type="match status" value="2"/>
</dbReference>
<evidence type="ECO:0000259" key="3">
    <source>
        <dbReference type="PROSITE" id="PS51371"/>
    </source>
</evidence>
<feature type="domain" description="CBS" evidence="3">
    <location>
        <begin position="70"/>
        <end position="128"/>
    </location>
</feature>
<dbReference type="InterPro" id="IPR051257">
    <property type="entry name" value="Diverse_CBS-Domain"/>
</dbReference>
<dbReference type="EMBL" id="CP135076">
    <property type="protein sequence ID" value="WNO53815.1"/>
    <property type="molecule type" value="Genomic_DNA"/>
</dbReference>
<reference evidence="4 5" key="1">
    <citation type="submission" date="2023-09" db="EMBL/GenBank/DDBJ databases">
        <authorList>
            <person name="Rey-Velasco X."/>
        </authorList>
    </citation>
    <scope>NUCLEOTIDE SEQUENCE [LARGE SCALE GENOMIC DNA]</scope>
    <source>
        <strain evidence="4 5">W311</strain>
    </source>
</reference>
<keyword evidence="1 2" id="KW-0129">CBS domain</keyword>
<dbReference type="SUPFAM" id="SSF54631">
    <property type="entry name" value="CBS-domain pair"/>
    <property type="match status" value="1"/>
</dbReference>
<dbReference type="InterPro" id="IPR046342">
    <property type="entry name" value="CBS_dom_sf"/>
</dbReference>
<dbReference type="PROSITE" id="PS51371">
    <property type="entry name" value="CBS"/>
    <property type="match status" value="2"/>
</dbReference>
<name>A0ABZ0B9R7_9SPHN</name>
<dbReference type="SMART" id="SM00116">
    <property type="entry name" value="CBS"/>
    <property type="match status" value="2"/>
</dbReference>
<feature type="domain" description="CBS" evidence="3">
    <location>
        <begin position="7"/>
        <end position="64"/>
    </location>
</feature>
<proteinExistence type="predicted"/>
<dbReference type="PANTHER" id="PTHR43080:SF2">
    <property type="entry name" value="CBS DOMAIN-CONTAINING PROTEIN"/>
    <property type="match status" value="1"/>
</dbReference>